<feature type="region of interest" description="Disordered" evidence="1">
    <location>
        <begin position="857"/>
        <end position="877"/>
    </location>
</feature>
<reference evidence="2 3" key="1">
    <citation type="journal article" date="2015" name="Plant Cell">
        <title>Oil accumulation by the oleaginous diatom Fistulifera solaris as revealed by the genome and transcriptome.</title>
        <authorList>
            <person name="Tanaka T."/>
            <person name="Maeda Y."/>
            <person name="Veluchamy A."/>
            <person name="Tanaka M."/>
            <person name="Abida H."/>
            <person name="Marechal E."/>
            <person name="Bowler C."/>
            <person name="Muto M."/>
            <person name="Sunaga Y."/>
            <person name="Tanaka M."/>
            <person name="Yoshino T."/>
            <person name="Taniguchi T."/>
            <person name="Fukuda Y."/>
            <person name="Nemoto M."/>
            <person name="Matsumoto M."/>
            <person name="Wong P.S."/>
            <person name="Aburatani S."/>
            <person name="Fujibuchi W."/>
        </authorList>
    </citation>
    <scope>NUCLEOTIDE SEQUENCE [LARGE SCALE GENOMIC DNA]</scope>
    <source>
        <strain evidence="2 3">JPCC DA0580</strain>
    </source>
</reference>
<feature type="region of interest" description="Disordered" evidence="1">
    <location>
        <begin position="330"/>
        <end position="366"/>
    </location>
</feature>
<feature type="compositionally biased region" description="Polar residues" evidence="1">
    <location>
        <begin position="550"/>
        <end position="560"/>
    </location>
</feature>
<feature type="compositionally biased region" description="Basic and acidic residues" evidence="1">
    <location>
        <begin position="246"/>
        <end position="259"/>
    </location>
</feature>
<feature type="region of interest" description="Disordered" evidence="1">
    <location>
        <begin position="484"/>
        <end position="504"/>
    </location>
</feature>
<feature type="compositionally biased region" description="Low complexity" evidence="1">
    <location>
        <begin position="336"/>
        <end position="347"/>
    </location>
</feature>
<feature type="compositionally biased region" description="Polar residues" evidence="1">
    <location>
        <begin position="529"/>
        <end position="540"/>
    </location>
</feature>
<feature type="compositionally biased region" description="Polar residues" evidence="1">
    <location>
        <begin position="858"/>
        <end position="872"/>
    </location>
</feature>
<dbReference type="InParanoid" id="A0A1Z5JYA6"/>
<dbReference type="OrthoDB" id="57450at2759"/>
<feature type="region of interest" description="Disordered" evidence="1">
    <location>
        <begin position="1"/>
        <end position="117"/>
    </location>
</feature>
<feature type="region of interest" description="Disordered" evidence="1">
    <location>
        <begin position="232"/>
        <end position="281"/>
    </location>
</feature>
<keyword evidence="3" id="KW-1185">Reference proteome</keyword>
<evidence type="ECO:0000256" key="1">
    <source>
        <dbReference type="SAM" id="MobiDB-lite"/>
    </source>
</evidence>
<evidence type="ECO:0000313" key="2">
    <source>
        <dbReference type="EMBL" id="GAX19013.1"/>
    </source>
</evidence>
<comment type="caution">
    <text evidence="2">The sequence shown here is derived from an EMBL/GenBank/DDBJ whole genome shotgun (WGS) entry which is preliminary data.</text>
</comment>
<dbReference type="Proteomes" id="UP000198406">
    <property type="component" value="Unassembled WGS sequence"/>
</dbReference>
<sequence length="1319" mass="143932">MGQAASLPVDRREAAIGSPNIKPPAGWSNDENEQFHPISPVSDVSNPSQFRHRLKPGEVVAPPTIYVSSTRRTSKVVGKTPARKRQSGKVLNPPDRFYFPEQPSKAQPRPSHHPVRSTRWKVYKRRLTAKCHEAKKQIEAMGCCNPEQVINHVQNPQTLGASNPAYSKNVKKHHQQVLNDSLSETGDELDPIVGLSVNEKYFGASTRHAKITAFSDFPAVRQHNIDKSMEPYLQFHGPSTVSPPESRGDSSDDIRRNNTDDSVLLEKSNAGTNSSAGSMESDDVLHARNKMESVARLHSVYRLDSKEKQTKNESEVKKLAKKFTGDKTSFKKSIGSSRASYDADSSSMQDSSRNGRRSEASETTHLTQSTLLADSSALLKMHLQDAVDELNSPVAALFARDEDDDYRPRVSSGLYSDMNSLVELYGSEQKTLPTGLFTDNGSEIEQEELTHVYTVTRASMESQGTEQTLPTAYKSQETAARVSDFSISSANDNPAKKSMDSQGSRRTVIHAVNLPLSAYNFAAAKKNSLDSQKTSNTVISSEAVPLRTGGETQISMTSSKENSHEASVPSEPFQPVESENVCTAQATTKEMVRESWKNAESIELPDGNDRRLSKQSEGSAQPSTLPHYAKDKNKATTEPSVGRASLRPSSKTSRRSSLIGRDSLQLPALLQIAGWKNSVSSHAEAKQESNLAELNNAENVMLNEAGGDEANHLQLELKRQSDPLPMTRAPKGATAADMLRQSYPFFAQLREAESIRQGLTTDVVRAPGAVLRSTERVPVSSTQPSPCISVESIPMLSSQVLGNAALLFSPSYLDGTEVTGKAQAIRPHPTENGAVSINTLGSRGRTLSVVSRDPVTIPSRQVSNPETDAASKQSEKRVRFSDIMNVEPGPMPKPSSVELPPIRHKLSDLSDTTGLEPYRPSISSIRESIAPIPEESTHVAYLSHQIPERTLQSRWAYAHDSDLGNGVTPFRSGRTSTHATASPLLRFQEAKTKFSGGVSNNSFEAIPISETTRALGLRSKGSIVSARIAEMEEKTSKTKSTQSYSSKILDKSASSIWRQPPVQVGEYTERSPTLINGSFVGSNEKPETNSGSSKASSTRHEGHHSLEVMSDSGDNLTTNPLADNYSVVSSGGESLRDLFKTHKANIEASNDDESLSDDDADDFENMLNYQQDFSEESTVDDETVSTIRQDRSKRFGSQYASYRMSAGGASVASSATGDTVSTIKQNRFSIASTNSSNILKWQQPSLPFRKNAPVKPTEQAVHSTPGLLTLSPLQKTPVQARKWRDLAAAAQERNTIKKGGSSNQTLRPNLGERSVNVLR</sequence>
<name>A0A1Z5JYA6_FISSO</name>
<accession>A0A1Z5JYA6</accession>
<feature type="compositionally biased region" description="Polar residues" evidence="1">
    <location>
        <begin position="615"/>
        <end position="624"/>
    </location>
</feature>
<gene>
    <name evidence="2" type="ORF">FisN_8Hh234</name>
</gene>
<organism evidence="2 3">
    <name type="scientific">Fistulifera solaris</name>
    <name type="common">Oleaginous diatom</name>
    <dbReference type="NCBI Taxonomy" id="1519565"/>
    <lineage>
        <taxon>Eukaryota</taxon>
        <taxon>Sar</taxon>
        <taxon>Stramenopiles</taxon>
        <taxon>Ochrophyta</taxon>
        <taxon>Bacillariophyta</taxon>
        <taxon>Bacillariophyceae</taxon>
        <taxon>Bacillariophycidae</taxon>
        <taxon>Naviculales</taxon>
        <taxon>Naviculaceae</taxon>
        <taxon>Fistulifera</taxon>
    </lineage>
</organism>
<protein>
    <submittedName>
        <fullName evidence="2">Uncharacterized protein</fullName>
    </submittedName>
</protein>
<feature type="region of interest" description="Disordered" evidence="1">
    <location>
        <begin position="1291"/>
        <end position="1319"/>
    </location>
</feature>
<feature type="region of interest" description="Disordered" evidence="1">
    <location>
        <begin position="592"/>
        <end position="659"/>
    </location>
</feature>
<feature type="compositionally biased region" description="Polar residues" evidence="1">
    <location>
        <begin position="1070"/>
        <end position="1081"/>
    </location>
</feature>
<feature type="region of interest" description="Disordered" evidence="1">
    <location>
        <begin position="1064"/>
        <end position="1120"/>
    </location>
</feature>
<dbReference type="EMBL" id="BDSP01000133">
    <property type="protein sequence ID" value="GAX19013.1"/>
    <property type="molecule type" value="Genomic_DNA"/>
</dbReference>
<evidence type="ECO:0000313" key="3">
    <source>
        <dbReference type="Proteomes" id="UP000198406"/>
    </source>
</evidence>
<proteinExistence type="predicted"/>
<feature type="region of interest" description="Disordered" evidence="1">
    <location>
        <begin position="527"/>
        <end position="580"/>
    </location>
</feature>
<feature type="compositionally biased region" description="Polar residues" evidence="1">
    <location>
        <begin position="269"/>
        <end position="278"/>
    </location>
</feature>